<evidence type="ECO:0000313" key="8">
    <source>
        <dbReference type="Proteomes" id="UP001499990"/>
    </source>
</evidence>
<evidence type="ECO:0000256" key="5">
    <source>
        <dbReference type="SAM" id="MobiDB-lite"/>
    </source>
</evidence>
<feature type="region of interest" description="Disordered" evidence="5">
    <location>
        <begin position="263"/>
        <end position="320"/>
    </location>
</feature>
<evidence type="ECO:0000256" key="2">
    <source>
        <dbReference type="ARBA" id="ARBA00022723"/>
    </source>
</evidence>
<keyword evidence="3" id="KW-0378">Hydrolase</keyword>
<reference evidence="8" key="1">
    <citation type="journal article" date="2019" name="Int. J. Syst. Evol. Microbiol.">
        <title>The Global Catalogue of Microorganisms (GCM) 10K type strain sequencing project: providing services to taxonomists for standard genome sequencing and annotation.</title>
        <authorList>
            <consortium name="The Broad Institute Genomics Platform"/>
            <consortium name="The Broad Institute Genome Sequencing Center for Infectious Disease"/>
            <person name="Wu L."/>
            <person name="Ma J."/>
        </authorList>
    </citation>
    <scope>NUCLEOTIDE SEQUENCE [LARGE SCALE GENOMIC DNA]</scope>
    <source>
        <strain evidence="8">JCM 9651</strain>
    </source>
</reference>
<evidence type="ECO:0000256" key="4">
    <source>
        <dbReference type="ARBA" id="ARBA00022842"/>
    </source>
</evidence>
<name>A0ABP6SPZ2_9ACTN</name>
<organism evidence="7 8">
    <name type="scientific">Streptomyces sannanensis</name>
    <dbReference type="NCBI Taxonomy" id="285536"/>
    <lineage>
        <taxon>Bacteria</taxon>
        <taxon>Bacillati</taxon>
        <taxon>Actinomycetota</taxon>
        <taxon>Actinomycetes</taxon>
        <taxon>Kitasatosporales</taxon>
        <taxon>Streptomycetaceae</taxon>
        <taxon>Streptomyces</taxon>
    </lineage>
</organism>
<feature type="domain" description="PIN" evidence="6">
    <location>
        <begin position="127"/>
        <end position="274"/>
    </location>
</feature>
<evidence type="ECO:0000256" key="1">
    <source>
        <dbReference type="ARBA" id="ARBA00022722"/>
    </source>
</evidence>
<sequence>MLITPRPGTDRQNLLDALRTVHTAASNERGVGHSSAYHRLLSYLEWALRSAQQLRNQVSAEDLAALILTKRHDTLLDGVGHLAGSEQQRLVNLLVDQELAERVETLEAAIGLLRSLMTRWDGPEWFVVADSSFYIQNPDKLEDVDLHQVLGLPTGEHIRLLFPIAVVDELDGLKEAGKHQPRWRAGHTLGLLDGTLNGSLSGILRRPRLTQDEVRGQISLEIVLDPPGHVRLPLADDEIIDRAVAIQSLAGRPVRLLTCDTSQHTRGKAASLQVTKVPAKDPGPEPDWEAQDRTGNGTRAKRRERQSASAVTLQADGSAD</sequence>
<dbReference type="RefSeq" id="WP_345045781.1">
    <property type="nucleotide sequence ID" value="NZ_BAAAYL010000003.1"/>
</dbReference>
<gene>
    <name evidence="7" type="ORF">GCM10020367_71870</name>
</gene>
<protein>
    <recommendedName>
        <fullName evidence="6">PIN domain-containing protein</fullName>
    </recommendedName>
</protein>
<dbReference type="EMBL" id="BAAAYL010000003">
    <property type="protein sequence ID" value="GAA3381265.1"/>
    <property type="molecule type" value="Genomic_DNA"/>
</dbReference>
<proteinExistence type="predicted"/>
<evidence type="ECO:0000313" key="7">
    <source>
        <dbReference type="EMBL" id="GAA3381265.1"/>
    </source>
</evidence>
<keyword evidence="4" id="KW-0460">Magnesium</keyword>
<dbReference type="Proteomes" id="UP001499990">
    <property type="component" value="Unassembled WGS sequence"/>
</dbReference>
<evidence type="ECO:0000259" key="6">
    <source>
        <dbReference type="Pfam" id="PF13638"/>
    </source>
</evidence>
<dbReference type="Pfam" id="PF13638">
    <property type="entry name" value="PIN_4"/>
    <property type="match status" value="1"/>
</dbReference>
<comment type="caution">
    <text evidence="7">The sequence shown here is derived from an EMBL/GenBank/DDBJ whole genome shotgun (WGS) entry which is preliminary data.</text>
</comment>
<keyword evidence="1" id="KW-0540">Nuclease</keyword>
<dbReference type="InterPro" id="IPR002716">
    <property type="entry name" value="PIN_dom"/>
</dbReference>
<dbReference type="Gene3D" id="3.40.50.1010">
    <property type="entry name" value="5'-nuclease"/>
    <property type="match status" value="1"/>
</dbReference>
<evidence type="ECO:0000256" key="3">
    <source>
        <dbReference type="ARBA" id="ARBA00022801"/>
    </source>
</evidence>
<keyword evidence="2" id="KW-0479">Metal-binding</keyword>
<accession>A0ABP6SPZ2</accession>
<keyword evidence="8" id="KW-1185">Reference proteome</keyword>